<feature type="compositionally biased region" description="Basic and acidic residues" evidence="6">
    <location>
        <begin position="143"/>
        <end position="158"/>
    </location>
</feature>
<feature type="compositionally biased region" description="Polar residues" evidence="6">
    <location>
        <begin position="367"/>
        <end position="383"/>
    </location>
</feature>
<dbReference type="GO" id="GO:0003700">
    <property type="term" value="F:DNA-binding transcription factor activity"/>
    <property type="evidence" value="ECO:0007669"/>
    <property type="project" value="InterPro"/>
</dbReference>
<feature type="compositionally biased region" description="Low complexity" evidence="6">
    <location>
        <begin position="99"/>
        <end position="113"/>
    </location>
</feature>
<dbReference type="PANTHER" id="PTHR31194:SF189">
    <property type="entry name" value="AP2_ERF DOMAIN-CONTAINING PROTEIN"/>
    <property type="match status" value="1"/>
</dbReference>
<keyword evidence="3" id="KW-0238">DNA-binding</keyword>
<name>A0A7S4NZN3_GUITH</name>
<dbReference type="PANTHER" id="PTHR31194">
    <property type="entry name" value="SHN SHINE , DNA BINDING / TRANSCRIPTION FACTOR"/>
    <property type="match status" value="1"/>
</dbReference>
<dbReference type="AlphaFoldDB" id="A0A7S4NZN3"/>
<dbReference type="Gene3D" id="3.30.730.10">
    <property type="entry name" value="AP2/ERF domain"/>
    <property type="match status" value="2"/>
</dbReference>
<protein>
    <recommendedName>
        <fullName evidence="7">AP2/ERF domain-containing protein</fullName>
    </recommendedName>
</protein>
<dbReference type="GO" id="GO:0003677">
    <property type="term" value="F:DNA binding"/>
    <property type="evidence" value="ECO:0007669"/>
    <property type="project" value="UniProtKB-KW"/>
</dbReference>
<dbReference type="SMART" id="SM00380">
    <property type="entry name" value="AP2"/>
    <property type="match status" value="2"/>
</dbReference>
<feature type="compositionally biased region" description="Basic and acidic residues" evidence="6">
    <location>
        <begin position="317"/>
        <end position="329"/>
    </location>
</feature>
<evidence type="ECO:0000256" key="1">
    <source>
        <dbReference type="ARBA" id="ARBA00004123"/>
    </source>
</evidence>
<dbReference type="InterPro" id="IPR036955">
    <property type="entry name" value="AP2/ERF_dom_sf"/>
</dbReference>
<evidence type="ECO:0000259" key="7">
    <source>
        <dbReference type="PROSITE" id="PS51032"/>
    </source>
</evidence>
<dbReference type="InterPro" id="IPR001471">
    <property type="entry name" value="AP2/ERF_dom"/>
</dbReference>
<dbReference type="EMBL" id="HBKN01032124">
    <property type="protein sequence ID" value="CAE2317249.1"/>
    <property type="molecule type" value="Transcribed_RNA"/>
</dbReference>
<feature type="region of interest" description="Disordered" evidence="6">
    <location>
        <begin position="232"/>
        <end position="251"/>
    </location>
</feature>
<dbReference type="InterPro" id="IPR016177">
    <property type="entry name" value="DNA-bd_dom_sf"/>
</dbReference>
<evidence type="ECO:0000256" key="3">
    <source>
        <dbReference type="ARBA" id="ARBA00023125"/>
    </source>
</evidence>
<keyword evidence="4" id="KW-0804">Transcription</keyword>
<feature type="compositionally biased region" description="Low complexity" evidence="6">
    <location>
        <begin position="130"/>
        <end position="140"/>
    </location>
</feature>
<reference evidence="8" key="1">
    <citation type="submission" date="2021-01" db="EMBL/GenBank/DDBJ databases">
        <authorList>
            <person name="Corre E."/>
            <person name="Pelletier E."/>
            <person name="Niang G."/>
            <person name="Scheremetjew M."/>
            <person name="Finn R."/>
            <person name="Kale V."/>
            <person name="Holt S."/>
            <person name="Cochrane G."/>
            <person name="Meng A."/>
            <person name="Brown T."/>
            <person name="Cohen L."/>
        </authorList>
    </citation>
    <scope>NUCLEOTIDE SEQUENCE</scope>
    <source>
        <strain evidence="8">CCMP 2712</strain>
    </source>
</reference>
<evidence type="ECO:0000256" key="6">
    <source>
        <dbReference type="SAM" id="MobiDB-lite"/>
    </source>
</evidence>
<feature type="region of interest" description="Disordered" evidence="6">
    <location>
        <begin position="360"/>
        <end position="390"/>
    </location>
</feature>
<organism evidence="8">
    <name type="scientific">Guillardia theta</name>
    <name type="common">Cryptophyte</name>
    <name type="synonym">Cryptomonas phi</name>
    <dbReference type="NCBI Taxonomy" id="55529"/>
    <lineage>
        <taxon>Eukaryota</taxon>
        <taxon>Cryptophyceae</taxon>
        <taxon>Pyrenomonadales</taxon>
        <taxon>Geminigeraceae</taxon>
        <taxon>Guillardia</taxon>
    </lineage>
</organism>
<proteinExistence type="predicted"/>
<sequence>MQNPPILPSLSSIQTPACLANSCHGIQNLASLPVPKSLQKQILAPIQTSPLNTLLGMSWSNENFSAASKSNQARNTSNNSIYTATHAQNSELRTPPPSGSSDSSPPSSTPTTPQVRFAFNNSLSQDHRMSFSPSKPSSLSTNHNHDKTQDKSNVHTEEAPVYTGVSRSGLNGRWRAQLSTRGRTVHLGTFATAEEAAKAWDRAAVQERGKAAVTNFSLSDYLNPDGSLKPDVTASANAGKNEDGSGTGHKTFRGVYHSGTYGRWKARIVVNGQKIHLGTFATAEEAAKAWDLKAIEYRGKGTVTNFDPSDYAGVGQDDGKAEPGSDTESKMPSIGSLLGKRTADSPLESSKLRYGFQLQTHDDRQSDGSVSPTVCTPRDQPSSPEKRSKLSPILQKTTAALSLNRAPETEYTKSDVKRETECAVASLLSLCNVAAAMEPISC</sequence>
<dbReference type="GO" id="GO:0005634">
    <property type="term" value="C:nucleus"/>
    <property type="evidence" value="ECO:0007669"/>
    <property type="project" value="UniProtKB-SubCell"/>
</dbReference>
<feature type="domain" description="AP2/ERF" evidence="7">
    <location>
        <begin position="161"/>
        <end position="217"/>
    </location>
</feature>
<dbReference type="CDD" id="cd00018">
    <property type="entry name" value="AP2"/>
    <property type="match status" value="2"/>
</dbReference>
<evidence type="ECO:0000313" key="8">
    <source>
        <dbReference type="EMBL" id="CAE2317249.1"/>
    </source>
</evidence>
<feature type="region of interest" description="Disordered" evidence="6">
    <location>
        <begin position="88"/>
        <end position="168"/>
    </location>
</feature>
<evidence type="ECO:0000256" key="4">
    <source>
        <dbReference type="ARBA" id="ARBA00023163"/>
    </source>
</evidence>
<evidence type="ECO:0000256" key="5">
    <source>
        <dbReference type="ARBA" id="ARBA00023242"/>
    </source>
</evidence>
<dbReference type="SUPFAM" id="SSF54171">
    <property type="entry name" value="DNA-binding domain"/>
    <property type="match status" value="2"/>
</dbReference>
<comment type="subcellular location">
    <subcellularLocation>
        <location evidence="1">Nucleus</location>
    </subcellularLocation>
</comment>
<dbReference type="InterPro" id="IPR050913">
    <property type="entry name" value="AP2/ERF_ERF"/>
</dbReference>
<feature type="domain" description="AP2/ERF" evidence="7">
    <location>
        <begin position="251"/>
        <end position="307"/>
    </location>
</feature>
<evidence type="ECO:0000256" key="2">
    <source>
        <dbReference type="ARBA" id="ARBA00023015"/>
    </source>
</evidence>
<keyword evidence="5" id="KW-0539">Nucleus</keyword>
<feature type="region of interest" description="Disordered" evidence="6">
    <location>
        <begin position="305"/>
        <end position="342"/>
    </location>
</feature>
<accession>A0A7S4NZN3</accession>
<gene>
    <name evidence="8" type="ORF">GTHE00462_LOCUS25006</name>
</gene>
<keyword evidence="2" id="KW-0805">Transcription regulation</keyword>
<dbReference type="PROSITE" id="PS51032">
    <property type="entry name" value="AP2_ERF"/>
    <property type="match status" value="2"/>
</dbReference>